<sequence length="187" mass="21836">MQLHPVPSGFCWGTFLTNSKYWNANAVIWRLVYAYYYAEIKADTLVREGKSCEDLSQERQNYSLSIWNVVRMMCNILPDRNRMPWKRVDRKPHSCGIYNLRKSQTTQLRARFDAVCRAKVSPYSETSWVKPDTARYLNGHQSDGFVACSSKLFMREVLLKINAFTKTASQEIPTLKNYNFISKQNII</sequence>
<organism evidence="1 2">
    <name type="scientific">Trichinella nativa</name>
    <dbReference type="NCBI Taxonomy" id="6335"/>
    <lineage>
        <taxon>Eukaryota</taxon>
        <taxon>Metazoa</taxon>
        <taxon>Ecdysozoa</taxon>
        <taxon>Nematoda</taxon>
        <taxon>Enoplea</taxon>
        <taxon>Dorylaimia</taxon>
        <taxon>Trichinellida</taxon>
        <taxon>Trichinellidae</taxon>
        <taxon>Trichinella</taxon>
    </lineage>
</organism>
<reference evidence="1 2" key="1">
    <citation type="submission" date="2015-04" db="EMBL/GenBank/DDBJ databases">
        <title>Draft genome of the roundworm Trichinella nativa.</title>
        <authorList>
            <person name="Mitreva M."/>
        </authorList>
    </citation>
    <scope>NUCLEOTIDE SEQUENCE [LARGE SCALE GENOMIC DNA]</scope>
    <source>
        <strain evidence="1 2">ISS45</strain>
    </source>
</reference>
<evidence type="ECO:0000313" key="2">
    <source>
        <dbReference type="Proteomes" id="UP000243006"/>
    </source>
</evidence>
<dbReference type="Proteomes" id="UP000243006">
    <property type="component" value="Unassembled WGS sequence"/>
</dbReference>
<feature type="non-terminal residue" evidence="1">
    <location>
        <position position="187"/>
    </location>
</feature>
<gene>
    <name evidence="1" type="ORF">D917_10610</name>
</gene>
<dbReference type="AlphaFoldDB" id="A0A1Y3EB23"/>
<proteinExistence type="predicted"/>
<dbReference type="EMBL" id="LVZM01019054">
    <property type="protein sequence ID" value="OUC41900.1"/>
    <property type="molecule type" value="Genomic_DNA"/>
</dbReference>
<protein>
    <submittedName>
        <fullName evidence="1">Uncharacterized protein</fullName>
    </submittedName>
</protein>
<comment type="caution">
    <text evidence="1">The sequence shown here is derived from an EMBL/GenBank/DDBJ whole genome shotgun (WGS) entry which is preliminary data.</text>
</comment>
<accession>A0A1Y3EB23</accession>
<name>A0A1Y3EB23_9BILA</name>
<evidence type="ECO:0000313" key="1">
    <source>
        <dbReference type="EMBL" id="OUC41900.1"/>
    </source>
</evidence>